<gene>
    <name evidence="3" type="ORF">SAMN05660652_03540</name>
</gene>
<dbReference type="PANTHER" id="PTHR12526">
    <property type="entry name" value="GLYCOSYLTRANSFERASE"/>
    <property type="match status" value="1"/>
</dbReference>
<dbReference type="InterPro" id="IPR001296">
    <property type="entry name" value="Glyco_trans_1"/>
</dbReference>
<evidence type="ECO:0000259" key="1">
    <source>
        <dbReference type="Pfam" id="PF00534"/>
    </source>
</evidence>
<proteinExistence type="predicted"/>
<feature type="domain" description="Glycosyl transferase family 1" evidence="1">
    <location>
        <begin position="203"/>
        <end position="349"/>
    </location>
</feature>
<dbReference type="STRING" id="83767.SAMN05660652_03540"/>
<dbReference type="AlphaFoldDB" id="A0A1G8L199"/>
<dbReference type="OrthoDB" id="433681at2"/>
<dbReference type="SUPFAM" id="SSF53756">
    <property type="entry name" value="UDP-Glycosyltransferase/glycogen phosphorylase"/>
    <property type="match status" value="1"/>
</dbReference>
<dbReference type="EMBL" id="FNCY01000020">
    <property type="protein sequence ID" value="SDI49442.1"/>
    <property type="molecule type" value="Genomic_DNA"/>
</dbReference>
<dbReference type="Pfam" id="PF13439">
    <property type="entry name" value="Glyco_transf_4"/>
    <property type="match status" value="1"/>
</dbReference>
<evidence type="ECO:0000313" key="4">
    <source>
        <dbReference type="Proteomes" id="UP000198607"/>
    </source>
</evidence>
<dbReference type="InterPro" id="IPR028098">
    <property type="entry name" value="Glyco_trans_4-like_N"/>
</dbReference>
<reference evidence="3 4" key="1">
    <citation type="submission" date="2016-10" db="EMBL/GenBank/DDBJ databases">
        <authorList>
            <person name="de Groot N.N."/>
        </authorList>
    </citation>
    <scope>NUCLEOTIDE SEQUENCE [LARGE SCALE GENOMIC DNA]</scope>
    <source>
        <strain evidence="3 4">DSM 5885</strain>
    </source>
</reference>
<sequence>MNTTERPLRLALVRQRYNPFGGAERFIERALGALVREGAEITLITRDWSGAPREGFRQQRCDPGYSKLFGGRAARDRSFAKCAQREMRNGDYDITQSHERIPGCMIFRAGDGVHAAWLDHRGRDQSPLARYATRLAPFHRFILAQEAAMLAAPELRAVICNSVMVREEMRQYYDVPESKLVVIENGIDLDQYHPRVADLWRVKQREALGLDPDGPVFLYVGSGFARKGVPQLIEALARCRHRHSRLVIVGEDRHAAAYRTQAARLGLDARIIFAGPQKDVLPYYGMADAFVLPTRYDPMPNAALEALACGLPTITSTTCGIAARIRDGENGFVGDALDIDRLAAHLDILSAPGQADGMRAAARAAVADLGLGHMADELLNLYRRLR</sequence>
<keyword evidence="3" id="KW-0808">Transferase</keyword>
<protein>
    <submittedName>
        <fullName evidence="3">UDP-glucose:(Heptosyl)LPS alpha-1,3-glucosyltransferase</fullName>
    </submittedName>
</protein>
<dbReference type="RefSeq" id="WP_091939608.1">
    <property type="nucleotide sequence ID" value="NZ_FNCY01000020.1"/>
</dbReference>
<dbReference type="Proteomes" id="UP000198607">
    <property type="component" value="Unassembled WGS sequence"/>
</dbReference>
<dbReference type="GO" id="GO:0016757">
    <property type="term" value="F:glycosyltransferase activity"/>
    <property type="evidence" value="ECO:0007669"/>
    <property type="project" value="InterPro"/>
</dbReference>
<dbReference type="CDD" id="cd03801">
    <property type="entry name" value="GT4_PimA-like"/>
    <property type="match status" value="1"/>
</dbReference>
<dbReference type="Pfam" id="PF00534">
    <property type="entry name" value="Glycos_transf_1"/>
    <property type="match status" value="1"/>
</dbReference>
<feature type="domain" description="Glycosyltransferase subfamily 4-like N-terminal" evidence="2">
    <location>
        <begin position="20"/>
        <end position="191"/>
    </location>
</feature>
<name>A0A1G8L199_9RHOO</name>
<accession>A0A1G8L199</accession>
<evidence type="ECO:0000259" key="2">
    <source>
        <dbReference type="Pfam" id="PF13439"/>
    </source>
</evidence>
<dbReference type="Gene3D" id="3.40.50.2000">
    <property type="entry name" value="Glycogen Phosphorylase B"/>
    <property type="match status" value="2"/>
</dbReference>
<keyword evidence="4" id="KW-1185">Reference proteome</keyword>
<dbReference type="PANTHER" id="PTHR12526:SF623">
    <property type="entry name" value="WABG"/>
    <property type="match status" value="1"/>
</dbReference>
<evidence type="ECO:0000313" key="3">
    <source>
        <dbReference type="EMBL" id="SDI49442.1"/>
    </source>
</evidence>
<organism evidence="3 4">
    <name type="scientific">Propionivibrio dicarboxylicus</name>
    <dbReference type="NCBI Taxonomy" id="83767"/>
    <lineage>
        <taxon>Bacteria</taxon>
        <taxon>Pseudomonadati</taxon>
        <taxon>Pseudomonadota</taxon>
        <taxon>Betaproteobacteria</taxon>
        <taxon>Rhodocyclales</taxon>
        <taxon>Rhodocyclaceae</taxon>
        <taxon>Propionivibrio</taxon>
    </lineage>
</organism>